<protein>
    <recommendedName>
        <fullName evidence="8">Receptor ligand binding region domain-containing protein</fullName>
    </recommendedName>
</protein>
<accession>A0AAD7YHW2</accession>
<dbReference type="AlphaFoldDB" id="A0AAD7YHW2"/>
<dbReference type="InterPro" id="IPR050726">
    <property type="entry name" value="mGluR"/>
</dbReference>
<dbReference type="GO" id="GO:0016020">
    <property type="term" value="C:membrane"/>
    <property type="evidence" value="ECO:0007669"/>
    <property type="project" value="UniProtKB-SubCell"/>
</dbReference>
<dbReference type="Pfam" id="PF01094">
    <property type="entry name" value="ANF_receptor"/>
    <property type="match status" value="1"/>
</dbReference>
<name>A0AAD7YHW2_MYTSE</name>
<dbReference type="SUPFAM" id="SSF53822">
    <property type="entry name" value="Periplasmic binding protein-like I"/>
    <property type="match status" value="1"/>
</dbReference>
<dbReference type="EMBL" id="JARGEI010000017">
    <property type="protein sequence ID" value="KAJ8716386.1"/>
    <property type="molecule type" value="Genomic_DNA"/>
</dbReference>
<evidence type="ECO:0000256" key="6">
    <source>
        <dbReference type="ARBA" id="ARBA00023180"/>
    </source>
</evidence>
<gene>
    <name evidence="9" type="ORF">PYW07_003013</name>
</gene>
<reference evidence="9" key="1">
    <citation type="submission" date="2023-03" db="EMBL/GenBank/DDBJ databases">
        <title>Chromosome-level genomes of two armyworms, Mythimna separata and Mythimna loreyi, provide insights into the biosynthesis and reception of sex pheromones.</title>
        <authorList>
            <person name="Zhao H."/>
        </authorList>
    </citation>
    <scope>NUCLEOTIDE SEQUENCE</scope>
    <source>
        <strain evidence="9">BeijingLab</strain>
        <tissue evidence="9">Pupa</tissue>
    </source>
</reference>
<evidence type="ECO:0000259" key="8">
    <source>
        <dbReference type="Pfam" id="PF01094"/>
    </source>
</evidence>
<evidence type="ECO:0000256" key="7">
    <source>
        <dbReference type="SAM" id="SignalP"/>
    </source>
</evidence>
<evidence type="ECO:0000256" key="3">
    <source>
        <dbReference type="ARBA" id="ARBA00022989"/>
    </source>
</evidence>
<dbReference type="GO" id="GO:0004930">
    <property type="term" value="F:G protein-coupled receptor activity"/>
    <property type="evidence" value="ECO:0007669"/>
    <property type="project" value="InterPro"/>
</dbReference>
<dbReference type="PRINTS" id="PR00248">
    <property type="entry name" value="GPCRMGR"/>
</dbReference>
<dbReference type="InterPro" id="IPR028082">
    <property type="entry name" value="Peripla_BP_I"/>
</dbReference>
<comment type="caution">
    <text evidence="9">The sequence shown here is derived from an EMBL/GenBank/DDBJ whole genome shotgun (WGS) entry which is preliminary data.</text>
</comment>
<sequence>MRAVWRGVSAVSALLWACAAERAVVRGAVRFGALFAVHGAPAAAGGGAPCGAVREHYGIQRVEATLQALDAINADAALLPRLRLGAELRDSCWAPPTALRQTIDLVRDAIAPPSARRQPPRTPDDADACSAVSIPQNKSQCLNSANY</sequence>
<feature type="chain" id="PRO_5042274211" description="Receptor ligand binding region domain-containing protein" evidence="7">
    <location>
        <begin position="21"/>
        <end position="147"/>
    </location>
</feature>
<evidence type="ECO:0000256" key="4">
    <source>
        <dbReference type="ARBA" id="ARBA00023136"/>
    </source>
</evidence>
<evidence type="ECO:0000313" key="10">
    <source>
        <dbReference type="Proteomes" id="UP001231518"/>
    </source>
</evidence>
<keyword evidence="6" id="KW-0325">Glycoprotein</keyword>
<evidence type="ECO:0000256" key="5">
    <source>
        <dbReference type="ARBA" id="ARBA00023170"/>
    </source>
</evidence>
<keyword evidence="4" id="KW-0472">Membrane</keyword>
<keyword evidence="3" id="KW-1133">Transmembrane helix</keyword>
<organism evidence="9 10">
    <name type="scientific">Mythimna separata</name>
    <name type="common">Oriental armyworm</name>
    <name type="synonym">Pseudaletia separata</name>
    <dbReference type="NCBI Taxonomy" id="271217"/>
    <lineage>
        <taxon>Eukaryota</taxon>
        <taxon>Metazoa</taxon>
        <taxon>Ecdysozoa</taxon>
        <taxon>Arthropoda</taxon>
        <taxon>Hexapoda</taxon>
        <taxon>Insecta</taxon>
        <taxon>Pterygota</taxon>
        <taxon>Neoptera</taxon>
        <taxon>Endopterygota</taxon>
        <taxon>Lepidoptera</taxon>
        <taxon>Glossata</taxon>
        <taxon>Ditrysia</taxon>
        <taxon>Noctuoidea</taxon>
        <taxon>Noctuidae</taxon>
        <taxon>Noctuinae</taxon>
        <taxon>Hadenini</taxon>
        <taxon>Mythimna</taxon>
    </lineage>
</organism>
<dbReference type="InterPro" id="IPR001828">
    <property type="entry name" value="ANF_lig-bd_rcpt"/>
</dbReference>
<evidence type="ECO:0000256" key="2">
    <source>
        <dbReference type="ARBA" id="ARBA00022692"/>
    </source>
</evidence>
<dbReference type="Proteomes" id="UP001231518">
    <property type="component" value="Chromosome 14"/>
</dbReference>
<feature type="signal peptide" evidence="7">
    <location>
        <begin position="1"/>
        <end position="20"/>
    </location>
</feature>
<feature type="domain" description="Receptor ligand binding region" evidence="8">
    <location>
        <begin position="62"/>
        <end position="140"/>
    </location>
</feature>
<dbReference type="InterPro" id="IPR000337">
    <property type="entry name" value="GPCR_3"/>
</dbReference>
<keyword evidence="7" id="KW-0732">Signal</keyword>
<proteinExistence type="predicted"/>
<keyword evidence="2" id="KW-0812">Transmembrane</keyword>
<dbReference type="Gene3D" id="3.40.50.2300">
    <property type="match status" value="1"/>
</dbReference>
<evidence type="ECO:0000313" key="9">
    <source>
        <dbReference type="EMBL" id="KAJ8716386.1"/>
    </source>
</evidence>
<comment type="subcellular location">
    <subcellularLocation>
        <location evidence="1">Membrane</location>
        <topology evidence="1">Multi-pass membrane protein</topology>
    </subcellularLocation>
</comment>
<evidence type="ECO:0000256" key="1">
    <source>
        <dbReference type="ARBA" id="ARBA00004141"/>
    </source>
</evidence>
<keyword evidence="10" id="KW-1185">Reference proteome</keyword>
<dbReference type="PANTHER" id="PTHR24060">
    <property type="entry name" value="METABOTROPIC GLUTAMATE RECEPTOR"/>
    <property type="match status" value="1"/>
</dbReference>
<keyword evidence="5" id="KW-0675">Receptor</keyword>